<feature type="compositionally biased region" description="Basic and acidic residues" evidence="1">
    <location>
        <begin position="52"/>
        <end position="67"/>
    </location>
</feature>
<dbReference type="PANTHER" id="PTHR47842">
    <property type="entry name" value="EXPRESSED PROTEIN"/>
    <property type="match status" value="1"/>
</dbReference>
<accession>A0A0D2P7I1</accession>
<proteinExistence type="predicted"/>
<dbReference type="OMA" id="QHPAINI"/>
<name>A0A0D2P7I1_HYPSF</name>
<dbReference type="AlphaFoldDB" id="A0A0D2P7I1"/>
<feature type="region of interest" description="Disordered" evidence="1">
    <location>
        <begin position="50"/>
        <end position="72"/>
    </location>
</feature>
<gene>
    <name evidence="2" type="ORF">HYPSUDRAFT_132290</name>
</gene>
<feature type="region of interest" description="Disordered" evidence="1">
    <location>
        <begin position="91"/>
        <end position="126"/>
    </location>
</feature>
<keyword evidence="3" id="KW-1185">Reference proteome</keyword>
<dbReference type="PANTHER" id="PTHR47842:SF3">
    <property type="entry name" value="DUF676 DOMAIN-CONTAINING PROTEIN"/>
    <property type="match status" value="1"/>
</dbReference>
<evidence type="ECO:0000256" key="1">
    <source>
        <dbReference type="SAM" id="MobiDB-lite"/>
    </source>
</evidence>
<evidence type="ECO:0000313" key="3">
    <source>
        <dbReference type="Proteomes" id="UP000054270"/>
    </source>
</evidence>
<feature type="compositionally biased region" description="Low complexity" evidence="1">
    <location>
        <begin position="102"/>
        <end position="126"/>
    </location>
</feature>
<dbReference type="OrthoDB" id="3248508at2759"/>
<dbReference type="STRING" id="945553.A0A0D2P7I1"/>
<dbReference type="EMBL" id="KN817526">
    <property type="protein sequence ID" value="KJA26924.1"/>
    <property type="molecule type" value="Genomic_DNA"/>
</dbReference>
<feature type="compositionally biased region" description="Low complexity" evidence="1">
    <location>
        <begin position="242"/>
        <end position="251"/>
    </location>
</feature>
<dbReference type="Proteomes" id="UP000054270">
    <property type="component" value="Unassembled WGS sequence"/>
</dbReference>
<reference evidence="3" key="1">
    <citation type="submission" date="2014-04" db="EMBL/GenBank/DDBJ databases">
        <title>Evolutionary Origins and Diversification of the Mycorrhizal Mutualists.</title>
        <authorList>
            <consortium name="DOE Joint Genome Institute"/>
            <consortium name="Mycorrhizal Genomics Consortium"/>
            <person name="Kohler A."/>
            <person name="Kuo A."/>
            <person name="Nagy L.G."/>
            <person name="Floudas D."/>
            <person name="Copeland A."/>
            <person name="Barry K.W."/>
            <person name="Cichocki N."/>
            <person name="Veneault-Fourrey C."/>
            <person name="LaButti K."/>
            <person name="Lindquist E.A."/>
            <person name="Lipzen A."/>
            <person name="Lundell T."/>
            <person name="Morin E."/>
            <person name="Murat C."/>
            <person name="Riley R."/>
            <person name="Ohm R."/>
            <person name="Sun H."/>
            <person name="Tunlid A."/>
            <person name="Henrissat B."/>
            <person name="Grigoriev I.V."/>
            <person name="Hibbett D.S."/>
            <person name="Martin F."/>
        </authorList>
    </citation>
    <scope>NUCLEOTIDE SEQUENCE [LARGE SCALE GENOMIC DNA]</scope>
    <source>
        <strain evidence="3">FD-334 SS-4</strain>
    </source>
</reference>
<organism evidence="2 3">
    <name type="scientific">Hypholoma sublateritium (strain FD-334 SS-4)</name>
    <dbReference type="NCBI Taxonomy" id="945553"/>
    <lineage>
        <taxon>Eukaryota</taxon>
        <taxon>Fungi</taxon>
        <taxon>Dikarya</taxon>
        <taxon>Basidiomycota</taxon>
        <taxon>Agaricomycotina</taxon>
        <taxon>Agaricomycetes</taxon>
        <taxon>Agaricomycetidae</taxon>
        <taxon>Agaricales</taxon>
        <taxon>Agaricineae</taxon>
        <taxon>Strophariaceae</taxon>
        <taxon>Hypholoma</taxon>
    </lineage>
</organism>
<sequence>MGGLLAAEAATDPSTNVPGKPKRTIGVVSFDTPFLGMHPHVVITGIASLLPKDGEDKGKDTRSERAMNQHPQVQIVDPKVTDDWEEFKRQAHIRPPLRDHGSAASSNLSLSTSSTSSLRSRTPSPSSQFVDRAVSFISAHSDEPVARWLRKHADDPISAAKRWVVEHLQFGICMFDPSGLKARYTHLVAWEATGGVWVNYYTHTVTADHAPESAHATGPMVDDDEALRVNGILPAPSDTSLLSVSSTTDSDIGNTKAGTASPKKKKKRRHFVVLPTGLGQYLGGLERWEEVPIAGVADEVNAHTGIFIPHQNLEYEALVKRVADRVLEWCQRLPHTLENR</sequence>
<evidence type="ECO:0000313" key="2">
    <source>
        <dbReference type="EMBL" id="KJA26924.1"/>
    </source>
</evidence>
<protein>
    <submittedName>
        <fullName evidence="2">Uncharacterized protein</fullName>
    </submittedName>
</protein>
<feature type="region of interest" description="Disordered" evidence="1">
    <location>
        <begin position="242"/>
        <end position="266"/>
    </location>
</feature>